<dbReference type="InterPro" id="IPR050177">
    <property type="entry name" value="Lipid_A_modif_metabolic_enz"/>
</dbReference>
<evidence type="ECO:0000313" key="2">
    <source>
        <dbReference type="EMBL" id="RMI40744.1"/>
    </source>
</evidence>
<dbReference type="RefSeq" id="WP_122196972.1">
    <property type="nucleotide sequence ID" value="NZ_JBHSKC010000011.1"/>
</dbReference>
<dbReference type="PANTHER" id="PTHR43245">
    <property type="entry name" value="BIFUNCTIONAL POLYMYXIN RESISTANCE PROTEIN ARNA"/>
    <property type="match status" value="1"/>
</dbReference>
<feature type="domain" description="NAD-dependent epimerase/dehydratase" evidence="1">
    <location>
        <begin position="6"/>
        <end position="240"/>
    </location>
</feature>
<dbReference type="OrthoDB" id="3505012at2"/>
<protein>
    <submittedName>
        <fullName evidence="2">NAD-dependent epimerase/dehydratase family protein</fullName>
    </submittedName>
</protein>
<gene>
    <name evidence="2" type="ORF">EBO15_25510</name>
</gene>
<dbReference type="Gene3D" id="3.40.50.720">
    <property type="entry name" value="NAD(P)-binding Rossmann-like Domain"/>
    <property type="match status" value="1"/>
</dbReference>
<keyword evidence="3" id="KW-1185">Reference proteome</keyword>
<comment type="caution">
    <text evidence="2">The sequence shown here is derived from an EMBL/GenBank/DDBJ whole genome shotgun (WGS) entry which is preliminary data.</text>
</comment>
<dbReference type="InterPro" id="IPR036291">
    <property type="entry name" value="NAD(P)-bd_dom_sf"/>
</dbReference>
<dbReference type="Pfam" id="PF01370">
    <property type="entry name" value="Epimerase"/>
    <property type="match status" value="1"/>
</dbReference>
<evidence type="ECO:0000313" key="3">
    <source>
        <dbReference type="Proteomes" id="UP000282674"/>
    </source>
</evidence>
<accession>A0A3M2LTC2</accession>
<reference evidence="2 3" key="1">
    <citation type="submission" date="2018-10" db="EMBL/GenBank/DDBJ databases">
        <title>Isolation from soil.</title>
        <authorList>
            <person name="Hu J."/>
        </authorList>
    </citation>
    <scope>NUCLEOTIDE SEQUENCE [LARGE SCALE GENOMIC DNA]</scope>
    <source>
        <strain evidence="2 3">NEAU-Ht49</strain>
    </source>
</reference>
<name>A0A3M2LTC2_9ACTN</name>
<dbReference type="PANTHER" id="PTHR43245:SF13">
    <property type="entry name" value="UDP-D-APIOSE_UDP-D-XYLOSE SYNTHASE 2"/>
    <property type="match status" value="1"/>
</dbReference>
<dbReference type="Proteomes" id="UP000282674">
    <property type="component" value="Unassembled WGS sequence"/>
</dbReference>
<organism evidence="2 3">
    <name type="scientific">Actinomadura harenae</name>
    <dbReference type="NCBI Taxonomy" id="2483351"/>
    <lineage>
        <taxon>Bacteria</taxon>
        <taxon>Bacillati</taxon>
        <taxon>Actinomycetota</taxon>
        <taxon>Actinomycetes</taxon>
        <taxon>Streptosporangiales</taxon>
        <taxon>Thermomonosporaceae</taxon>
        <taxon>Actinomadura</taxon>
    </lineage>
</organism>
<dbReference type="AlphaFoldDB" id="A0A3M2LTC2"/>
<sequence length="327" mass="34700">MSGTRVVVTGGSGFVGSHLVESLLARGHEVTVFDGAAPPPDGGGDLVEHVRGDVRDPDALARAVRPGVDVVYHLAAMVGVDQYLAKPLEVIDVNFTGTRNVLELAAKAGSRVVVASTSEVFGKNPDVPWREDGDRVLGPTTADRWTYSSSKALTEHLTFAFAKAHGLDASVVRYFNVYGPRQRPAYLVSRSLHRALNGLPPVVYDQGRQTRCFTYVADVVAGTVLAGTHPDAIGDVFNIGSMTETTIAEAVRLIASLTGSAAPVPVDTATALGSAYEDLPRRVPDNTKARKVLGWDCGTTLPEGLAKTVAWARANPWWLEQSDSGAA</sequence>
<dbReference type="EMBL" id="RFFG01000050">
    <property type="protein sequence ID" value="RMI40744.1"/>
    <property type="molecule type" value="Genomic_DNA"/>
</dbReference>
<dbReference type="InterPro" id="IPR001509">
    <property type="entry name" value="Epimerase_deHydtase"/>
</dbReference>
<proteinExistence type="predicted"/>
<evidence type="ECO:0000259" key="1">
    <source>
        <dbReference type="Pfam" id="PF01370"/>
    </source>
</evidence>
<dbReference type="SUPFAM" id="SSF51735">
    <property type="entry name" value="NAD(P)-binding Rossmann-fold domains"/>
    <property type="match status" value="1"/>
</dbReference>